<evidence type="ECO:0000256" key="1">
    <source>
        <dbReference type="ARBA" id="ARBA00022553"/>
    </source>
</evidence>
<keyword evidence="3" id="KW-1133">Transmembrane helix</keyword>
<dbReference type="Pfam" id="PF07001">
    <property type="entry name" value="BAT2_N"/>
    <property type="match status" value="1"/>
</dbReference>
<feature type="region of interest" description="Disordered" evidence="2">
    <location>
        <begin position="1"/>
        <end position="157"/>
    </location>
</feature>
<keyword evidence="3" id="KW-0812">Transmembrane</keyword>
<organism evidence="5 6">
    <name type="scientific">Cicer arietinum</name>
    <name type="common">Chickpea</name>
    <name type="synonym">Garbanzo</name>
    <dbReference type="NCBI Taxonomy" id="3827"/>
    <lineage>
        <taxon>Eukaryota</taxon>
        <taxon>Viridiplantae</taxon>
        <taxon>Streptophyta</taxon>
        <taxon>Embryophyta</taxon>
        <taxon>Tracheophyta</taxon>
        <taxon>Spermatophyta</taxon>
        <taxon>Magnoliopsida</taxon>
        <taxon>eudicotyledons</taxon>
        <taxon>Gunneridae</taxon>
        <taxon>Pentapetalae</taxon>
        <taxon>rosids</taxon>
        <taxon>fabids</taxon>
        <taxon>Fabales</taxon>
        <taxon>Fabaceae</taxon>
        <taxon>Papilionoideae</taxon>
        <taxon>50 kb inversion clade</taxon>
        <taxon>NPAAA clade</taxon>
        <taxon>Hologalegina</taxon>
        <taxon>IRL clade</taxon>
        <taxon>Cicereae</taxon>
        <taxon>Cicer</taxon>
    </lineage>
</organism>
<dbReference type="Proteomes" id="UP000087171">
    <property type="component" value="Chromosome Ca5"/>
</dbReference>
<dbReference type="KEGG" id="cam:113786570"/>
<evidence type="ECO:0000256" key="2">
    <source>
        <dbReference type="SAM" id="MobiDB-lite"/>
    </source>
</evidence>
<dbReference type="GO" id="GO:0040029">
    <property type="term" value="P:epigenetic regulation of gene expression"/>
    <property type="evidence" value="ECO:0007669"/>
    <property type="project" value="TreeGrafter"/>
</dbReference>
<evidence type="ECO:0000313" key="5">
    <source>
        <dbReference type="Proteomes" id="UP000087171"/>
    </source>
</evidence>
<keyword evidence="3" id="KW-0472">Membrane</keyword>
<evidence type="ECO:0000256" key="3">
    <source>
        <dbReference type="SAM" id="Phobius"/>
    </source>
</evidence>
<keyword evidence="5" id="KW-1185">Reference proteome</keyword>
<dbReference type="InterPro" id="IPR009738">
    <property type="entry name" value="BAT2_N"/>
</dbReference>
<gene>
    <name evidence="6 7" type="primary">LOC113786570</name>
</gene>
<dbReference type="PANTHER" id="PTHR34805">
    <property type="entry name" value="PROTEIN MODIFIER OF SNC1 1"/>
    <property type="match status" value="1"/>
</dbReference>
<keyword evidence="1" id="KW-0597">Phosphoprotein</keyword>
<dbReference type="STRING" id="3827.A0A3Q7YFB9"/>
<dbReference type="GeneID" id="113786570"/>
<dbReference type="InterPro" id="IPR038808">
    <property type="entry name" value="MOS1-like"/>
</dbReference>
<accession>A0A3Q7YFB9</accession>
<protein>
    <submittedName>
        <fullName evidence="6 7">Protein MODIFIER OF SNC1 1-like</fullName>
    </submittedName>
</protein>
<dbReference type="PANTHER" id="PTHR34805:SF1">
    <property type="entry name" value="PROTEIN MODIFIER OF SNC1 1"/>
    <property type="match status" value="1"/>
</dbReference>
<name>A0A3Q7YFB9_CICAR</name>
<dbReference type="RefSeq" id="XP_027190221.1">
    <property type="nucleotide sequence ID" value="XM_027334420.1"/>
</dbReference>
<proteinExistence type="predicted"/>
<feature type="compositionally biased region" description="Polar residues" evidence="2">
    <location>
        <begin position="113"/>
        <end position="142"/>
    </location>
</feature>
<feature type="domain" description="BAT2 N-terminal" evidence="4">
    <location>
        <begin position="16"/>
        <end position="139"/>
    </location>
</feature>
<evidence type="ECO:0000313" key="6">
    <source>
        <dbReference type="RefSeq" id="XP_027190220.1"/>
    </source>
</evidence>
<feature type="compositionally biased region" description="Low complexity" evidence="2">
    <location>
        <begin position="54"/>
        <end position="107"/>
    </location>
</feature>
<sequence>MTSSMLSGDRRWTSSTRRGGMTVLGKVAVPKPINLPSQRLENHGLDPNVEIVPKGTLGWGSKSSSSASNAWGTSLSPNASGGASSPSHLSTRPSSGGSGTRPSTSGSDRAPELTTSAWGSTSRPSSASGPLTSNQTSQTSLRPRSAETRPGSSQLSRFAEHVAENSVAWNGTRTTETPVGFCSYLWLVTSYDFLAVIFMVLKDW</sequence>
<feature type="transmembrane region" description="Helical" evidence="3">
    <location>
        <begin position="183"/>
        <end position="201"/>
    </location>
</feature>
<reference evidence="6 7" key="2">
    <citation type="submission" date="2025-04" db="UniProtKB">
        <authorList>
            <consortium name="RefSeq"/>
        </authorList>
    </citation>
    <scope>IDENTIFICATION</scope>
    <source>
        <tissue evidence="6 7">Etiolated seedlings</tissue>
    </source>
</reference>
<dbReference type="AlphaFoldDB" id="A0A3Q7YFB9"/>
<dbReference type="OrthoDB" id="1736446at2759"/>
<evidence type="ECO:0000313" key="7">
    <source>
        <dbReference type="RefSeq" id="XP_027190221.1"/>
    </source>
</evidence>
<reference evidence="5" key="1">
    <citation type="journal article" date="2013" name="Nat. Biotechnol.">
        <title>Draft genome sequence of chickpea (Cicer arietinum) provides a resource for trait improvement.</title>
        <authorList>
            <person name="Varshney R.K."/>
            <person name="Song C."/>
            <person name="Saxena R.K."/>
            <person name="Azam S."/>
            <person name="Yu S."/>
            <person name="Sharpe A.G."/>
            <person name="Cannon S."/>
            <person name="Baek J."/>
            <person name="Rosen B.D."/>
            <person name="Tar'an B."/>
            <person name="Millan T."/>
            <person name="Zhang X."/>
            <person name="Ramsay L.D."/>
            <person name="Iwata A."/>
            <person name="Wang Y."/>
            <person name="Nelson W."/>
            <person name="Farmer A.D."/>
            <person name="Gaur P.M."/>
            <person name="Soderlund C."/>
            <person name="Penmetsa R.V."/>
            <person name="Xu C."/>
            <person name="Bharti A.K."/>
            <person name="He W."/>
            <person name="Winter P."/>
            <person name="Zhao S."/>
            <person name="Hane J.K."/>
            <person name="Carrasquilla-Garcia N."/>
            <person name="Condie J.A."/>
            <person name="Upadhyaya H.D."/>
            <person name="Luo M.C."/>
            <person name="Thudi M."/>
            <person name="Gowda C.L."/>
            <person name="Singh N.P."/>
            <person name="Lichtenzveig J."/>
            <person name="Gali K.K."/>
            <person name="Rubio J."/>
            <person name="Nadarajan N."/>
            <person name="Dolezel J."/>
            <person name="Bansal K.C."/>
            <person name="Xu X."/>
            <person name="Edwards D."/>
            <person name="Zhang G."/>
            <person name="Kahl G."/>
            <person name="Gil J."/>
            <person name="Singh K.B."/>
            <person name="Datta S.K."/>
            <person name="Jackson S.A."/>
            <person name="Wang J."/>
            <person name="Cook D.R."/>
        </authorList>
    </citation>
    <scope>NUCLEOTIDE SEQUENCE [LARGE SCALE GENOMIC DNA]</scope>
    <source>
        <strain evidence="5">cv. CDC Frontier</strain>
    </source>
</reference>
<evidence type="ECO:0000259" key="4">
    <source>
        <dbReference type="Pfam" id="PF07001"/>
    </source>
</evidence>
<dbReference type="RefSeq" id="XP_027190220.1">
    <property type="nucleotide sequence ID" value="XM_027334419.1"/>
</dbReference>